<keyword evidence="6 11" id="KW-0067">ATP-binding</keyword>
<evidence type="ECO:0000256" key="10">
    <source>
        <dbReference type="PROSITE-ProRule" id="PRU00552"/>
    </source>
</evidence>
<dbReference type="InterPro" id="IPR000629">
    <property type="entry name" value="RNA-helicase_DEAD-box_CS"/>
</dbReference>
<dbReference type="InterPro" id="IPR044742">
    <property type="entry name" value="DEAD/DEAH_RhlB"/>
</dbReference>
<keyword evidence="5 11" id="KW-0347">Helicase</keyword>
<comment type="similarity">
    <text evidence="7 11">Belongs to the DEAD box helicase family.</text>
</comment>
<evidence type="ECO:0000259" key="15">
    <source>
        <dbReference type="PROSITE" id="PS51195"/>
    </source>
</evidence>
<dbReference type="PANTHER" id="PTHR47959:SF13">
    <property type="entry name" value="ATP-DEPENDENT RNA HELICASE RHLE"/>
    <property type="match status" value="1"/>
</dbReference>
<dbReference type="InterPro" id="IPR014014">
    <property type="entry name" value="RNA_helicase_DEAD_Q_motif"/>
</dbReference>
<dbReference type="GO" id="GO:0003724">
    <property type="term" value="F:RNA helicase activity"/>
    <property type="evidence" value="ECO:0007669"/>
    <property type="project" value="UniProtKB-EC"/>
</dbReference>
<dbReference type="OrthoDB" id="9805696at2"/>
<keyword evidence="4 11" id="KW-0378">Hydrolase</keyword>
<name>A0A545TPB3_9PROT</name>
<dbReference type="SUPFAM" id="SSF52540">
    <property type="entry name" value="P-loop containing nucleoside triphosphate hydrolases"/>
    <property type="match status" value="2"/>
</dbReference>
<gene>
    <name evidence="16" type="ORF">FKG95_15395</name>
</gene>
<dbReference type="GO" id="GO:0042255">
    <property type="term" value="P:ribosome assembly"/>
    <property type="evidence" value="ECO:0007669"/>
    <property type="project" value="UniProtKB-ARBA"/>
</dbReference>
<feature type="compositionally biased region" description="Low complexity" evidence="12">
    <location>
        <begin position="405"/>
        <end position="416"/>
    </location>
</feature>
<dbReference type="GO" id="GO:0016787">
    <property type="term" value="F:hydrolase activity"/>
    <property type="evidence" value="ECO:0007669"/>
    <property type="project" value="UniProtKB-KW"/>
</dbReference>
<comment type="caution">
    <text evidence="16">The sequence shown here is derived from an EMBL/GenBank/DDBJ whole genome shotgun (WGS) entry which is preliminary data.</text>
</comment>
<evidence type="ECO:0000256" key="1">
    <source>
        <dbReference type="ARBA" id="ARBA00012552"/>
    </source>
</evidence>
<dbReference type="Pfam" id="PF00270">
    <property type="entry name" value="DEAD"/>
    <property type="match status" value="1"/>
</dbReference>
<keyword evidence="3 11" id="KW-0547">Nucleotide-binding</keyword>
<evidence type="ECO:0000259" key="14">
    <source>
        <dbReference type="PROSITE" id="PS51194"/>
    </source>
</evidence>
<evidence type="ECO:0000256" key="2">
    <source>
        <dbReference type="ARBA" id="ARBA00022490"/>
    </source>
</evidence>
<accession>A0A545TPB3</accession>
<feature type="domain" description="Helicase ATP-binding" evidence="13">
    <location>
        <begin position="32"/>
        <end position="205"/>
    </location>
</feature>
<dbReference type="InterPro" id="IPR011545">
    <property type="entry name" value="DEAD/DEAH_box_helicase_dom"/>
</dbReference>
<evidence type="ECO:0000313" key="16">
    <source>
        <dbReference type="EMBL" id="TQV79062.1"/>
    </source>
</evidence>
<dbReference type="PROSITE" id="PS51194">
    <property type="entry name" value="HELICASE_CTER"/>
    <property type="match status" value="1"/>
</dbReference>
<evidence type="ECO:0000256" key="9">
    <source>
        <dbReference type="ARBA" id="ARBA00074363"/>
    </source>
</evidence>
<dbReference type="Gene3D" id="3.40.50.300">
    <property type="entry name" value="P-loop containing nucleotide triphosphate hydrolases"/>
    <property type="match status" value="2"/>
</dbReference>
<feature type="domain" description="DEAD-box RNA helicase Q" evidence="15">
    <location>
        <begin position="1"/>
        <end position="29"/>
    </location>
</feature>
<dbReference type="AlphaFoldDB" id="A0A545TPB3"/>
<dbReference type="EC" id="3.6.4.13" evidence="1"/>
<dbReference type="SMART" id="SM00490">
    <property type="entry name" value="HELICc"/>
    <property type="match status" value="1"/>
</dbReference>
<evidence type="ECO:0000313" key="17">
    <source>
        <dbReference type="Proteomes" id="UP000315252"/>
    </source>
</evidence>
<evidence type="ECO:0000256" key="4">
    <source>
        <dbReference type="ARBA" id="ARBA00022801"/>
    </source>
</evidence>
<dbReference type="CDD" id="cd18787">
    <property type="entry name" value="SF2_C_DEAD"/>
    <property type="match status" value="1"/>
</dbReference>
<dbReference type="GO" id="GO:0005524">
    <property type="term" value="F:ATP binding"/>
    <property type="evidence" value="ECO:0007669"/>
    <property type="project" value="UniProtKB-KW"/>
</dbReference>
<evidence type="ECO:0000256" key="3">
    <source>
        <dbReference type="ARBA" id="ARBA00022741"/>
    </source>
</evidence>
<feature type="region of interest" description="Disordered" evidence="12">
    <location>
        <begin position="374"/>
        <end position="491"/>
    </location>
</feature>
<dbReference type="PROSITE" id="PS51195">
    <property type="entry name" value="Q_MOTIF"/>
    <property type="match status" value="1"/>
</dbReference>
<dbReference type="GO" id="GO:0005829">
    <property type="term" value="C:cytosol"/>
    <property type="evidence" value="ECO:0007669"/>
    <property type="project" value="TreeGrafter"/>
</dbReference>
<dbReference type="EMBL" id="VHSH01000005">
    <property type="protein sequence ID" value="TQV79062.1"/>
    <property type="molecule type" value="Genomic_DNA"/>
</dbReference>
<organism evidence="16 17">
    <name type="scientific">Denitrobaculum tricleocarpae</name>
    <dbReference type="NCBI Taxonomy" id="2591009"/>
    <lineage>
        <taxon>Bacteria</taxon>
        <taxon>Pseudomonadati</taxon>
        <taxon>Pseudomonadota</taxon>
        <taxon>Alphaproteobacteria</taxon>
        <taxon>Rhodospirillales</taxon>
        <taxon>Rhodospirillaceae</taxon>
        <taxon>Denitrobaculum</taxon>
    </lineage>
</organism>
<evidence type="ECO:0000259" key="13">
    <source>
        <dbReference type="PROSITE" id="PS51192"/>
    </source>
</evidence>
<dbReference type="InterPro" id="IPR050079">
    <property type="entry name" value="DEAD_box_RNA_helicase"/>
</dbReference>
<reference evidence="16 17" key="1">
    <citation type="submission" date="2019-06" db="EMBL/GenBank/DDBJ databases">
        <title>Whole genome sequence for Rhodospirillaceae sp. R148.</title>
        <authorList>
            <person name="Wang G."/>
        </authorList>
    </citation>
    <scope>NUCLEOTIDE SEQUENCE [LARGE SCALE GENOMIC DNA]</scope>
    <source>
        <strain evidence="16 17">R148</strain>
    </source>
</reference>
<dbReference type="SMART" id="SM00487">
    <property type="entry name" value="DEXDc"/>
    <property type="match status" value="1"/>
</dbReference>
<dbReference type="PANTHER" id="PTHR47959">
    <property type="entry name" value="ATP-DEPENDENT RNA HELICASE RHLE-RELATED"/>
    <property type="match status" value="1"/>
</dbReference>
<dbReference type="Pfam" id="PF00271">
    <property type="entry name" value="Helicase_C"/>
    <property type="match status" value="1"/>
</dbReference>
<keyword evidence="2" id="KW-0963">Cytoplasm</keyword>
<dbReference type="RefSeq" id="WP_142897285.1">
    <property type="nucleotide sequence ID" value="NZ_ML660056.1"/>
</dbReference>
<dbReference type="GO" id="GO:0003676">
    <property type="term" value="F:nucleic acid binding"/>
    <property type="evidence" value="ECO:0007669"/>
    <property type="project" value="InterPro"/>
</dbReference>
<dbReference type="PROSITE" id="PS00039">
    <property type="entry name" value="DEAD_ATP_HELICASE"/>
    <property type="match status" value="1"/>
</dbReference>
<comment type="catalytic activity">
    <reaction evidence="8">
        <text>ATP + H2O = ADP + phosphate + H(+)</text>
        <dbReference type="Rhea" id="RHEA:13065"/>
        <dbReference type="ChEBI" id="CHEBI:15377"/>
        <dbReference type="ChEBI" id="CHEBI:15378"/>
        <dbReference type="ChEBI" id="CHEBI:30616"/>
        <dbReference type="ChEBI" id="CHEBI:43474"/>
        <dbReference type="ChEBI" id="CHEBI:456216"/>
        <dbReference type="EC" id="3.6.4.13"/>
    </reaction>
</comment>
<keyword evidence="17" id="KW-1185">Reference proteome</keyword>
<sequence>MNFSDLGLSPEILTAVNDSGYTTPTPIQEQAIPHVLMGRDVLGCAQTGTGKTAGFTLPMIDILSSGRARARMPRSLIIAPTRELAAQVSENFEKYGKHGKLSMALLIGGSSFVEQEKKLDRGVDVLIATPGRLLDLFERGKILLADVKILVIDEADRMLDMGFIPDVERIVSLLPKIRQTLFFSATMAPEIRRLADAFLMNPKEISVDPPASAAETVTQALVKVSGDAKMKREALRNLITSEEVKSGIVFCNRKRDVDIVFKSLKKHDFSVCALHGDMAQPVRMETLDDFKNGKAEIMVCSDVAARGLDIPAVSHVFNFDVPINAEDYVHRIGRTGRAGRSGKAFTLALPEEGRALSNVVSTIKRDIPLVEVEGVESWSPEEEADGRSRKRRGGGRKSEPRGRKSASSSRKSSNNAHLKVVSDRDDDPAIAEQPDIVEETPKPKRQPAAKATRAAKAKAKPARDKDDDAEESSSAFGDHTPAFMLRPAQVA</sequence>
<feature type="compositionally biased region" description="Basic residues" evidence="12">
    <location>
        <begin position="443"/>
        <end position="460"/>
    </location>
</feature>
<evidence type="ECO:0000256" key="6">
    <source>
        <dbReference type="ARBA" id="ARBA00022840"/>
    </source>
</evidence>
<dbReference type="InterPro" id="IPR027417">
    <property type="entry name" value="P-loop_NTPase"/>
</dbReference>
<evidence type="ECO:0000256" key="11">
    <source>
        <dbReference type="RuleBase" id="RU000492"/>
    </source>
</evidence>
<dbReference type="InterPro" id="IPR014001">
    <property type="entry name" value="Helicase_ATP-bd"/>
</dbReference>
<evidence type="ECO:0000256" key="7">
    <source>
        <dbReference type="ARBA" id="ARBA00038437"/>
    </source>
</evidence>
<dbReference type="FunFam" id="3.40.50.300:FF:000108">
    <property type="entry name" value="ATP-dependent RNA helicase RhlE"/>
    <property type="match status" value="1"/>
</dbReference>
<feature type="short sequence motif" description="Q motif" evidence="10">
    <location>
        <begin position="1"/>
        <end position="29"/>
    </location>
</feature>
<dbReference type="GO" id="GO:0009266">
    <property type="term" value="P:response to temperature stimulus"/>
    <property type="evidence" value="ECO:0007669"/>
    <property type="project" value="UniProtKB-ARBA"/>
</dbReference>
<dbReference type="CDD" id="cd00268">
    <property type="entry name" value="DEADc"/>
    <property type="match status" value="1"/>
</dbReference>
<feature type="domain" description="Helicase C-terminal" evidence="14">
    <location>
        <begin position="216"/>
        <end position="383"/>
    </location>
</feature>
<protein>
    <recommendedName>
        <fullName evidence="9">DEAD-box ATP-dependent RNA helicase RhpA</fullName>
        <ecNumber evidence="1">3.6.4.13</ecNumber>
    </recommendedName>
</protein>
<evidence type="ECO:0000256" key="5">
    <source>
        <dbReference type="ARBA" id="ARBA00022806"/>
    </source>
</evidence>
<proteinExistence type="inferred from homology"/>
<dbReference type="InterPro" id="IPR001650">
    <property type="entry name" value="Helicase_C-like"/>
</dbReference>
<evidence type="ECO:0000256" key="12">
    <source>
        <dbReference type="SAM" id="MobiDB-lite"/>
    </source>
</evidence>
<dbReference type="Proteomes" id="UP000315252">
    <property type="component" value="Unassembled WGS sequence"/>
</dbReference>
<dbReference type="PROSITE" id="PS51192">
    <property type="entry name" value="HELICASE_ATP_BIND_1"/>
    <property type="match status" value="1"/>
</dbReference>
<evidence type="ECO:0000256" key="8">
    <source>
        <dbReference type="ARBA" id="ARBA00047984"/>
    </source>
</evidence>